<protein>
    <submittedName>
        <fullName evidence="4">SSU ribosomal protein S14p (S29e) @ SSU ribosomal protein S14p (S29e), zinc-independent</fullName>
    </submittedName>
</protein>
<dbReference type="Gene3D" id="1.10.287.1480">
    <property type="match status" value="1"/>
</dbReference>
<dbReference type="GO" id="GO:0015935">
    <property type="term" value="C:small ribosomal subunit"/>
    <property type="evidence" value="ECO:0007669"/>
    <property type="project" value="TreeGrafter"/>
</dbReference>
<evidence type="ECO:0000256" key="2">
    <source>
        <dbReference type="ARBA" id="ARBA00022980"/>
    </source>
</evidence>
<dbReference type="GO" id="GO:0005737">
    <property type="term" value="C:cytoplasm"/>
    <property type="evidence" value="ECO:0007669"/>
    <property type="project" value="UniProtKB-ARBA"/>
</dbReference>
<dbReference type="NCBIfam" id="NF006477">
    <property type="entry name" value="PRK08881.1"/>
    <property type="match status" value="1"/>
</dbReference>
<dbReference type="GO" id="GO:0003735">
    <property type="term" value="F:structural constituent of ribosome"/>
    <property type="evidence" value="ECO:0007669"/>
    <property type="project" value="InterPro"/>
</dbReference>
<dbReference type="Pfam" id="PF00253">
    <property type="entry name" value="Ribosomal_S14"/>
    <property type="match status" value="1"/>
</dbReference>
<dbReference type="EMBL" id="UOED01000121">
    <property type="protein sequence ID" value="VAV97766.1"/>
    <property type="molecule type" value="Genomic_DNA"/>
</dbReference>
<gene>
    <name evidence="4" type="ORF">MNBD_ALPHA02-1865</name>
</gene>
<dbReference type="AlphaFoldDB" id="A0A3B0SA34"/>
<dbReference type="InterPro" id="IPR023036">
    <property type="entry name" value="Ribosomal_uS14_bac/plastid"/>
</dbReference>
<dbReference type="SUPFAM" id="SSF57716">
    <property type="entry name" value="Glucocorticoid receptor-like (DNA-binding domain)"/>
    <property type="match status" value="1"/>
</dbReference>
<proteinExistence type="inferred from homology"/>
<keyword evidence="3" id="KW-0687">Ribonucleoprotein</keyword>
<dbReference type="PROSITE" id="PS00527">
    <property type="entry name" value="RIBOSOMAL_S14"/>
    <property type="match status" value="1"/>
</dbReference>
<organism evidence="4">
    <name type="scientific">hydrothermal vent metagenome</name>
    <dbReference type="NCBI Taxonomy" id="652676"/>
    <lineage>
        <taxon>unclassified sequences</taxon>
        <taxon>metagenomes</taxon>
        <taxon>ecological metagenomes</taxon>
    </lineage>
</organism>
<name>A0A3B0SA34_9ZZZZ</name>
<dbReference type="GO" id="GO:0006412">
    <property type="term" value="P:translation"/>
    <property type="evidence" value="ECO:0007669"/>
    <property type="project" value="InterPro"/>
</dbReference>
<reference evidence="4" key="1">
    <citation type="submission" date="2018-06" db="EMBL/GenBank/DDBJ databases">
        <authorList>
            <person name="Zhirakovskaya E."/>
        </authorList>
    </citation>
    <scope>NUCLEOTIDE SEQUENCE</scope>
</reference>
<comment type="similarity">
    <text evidence="1">Belongs to the universal ribosomal protein uS14 family.</text>
</comment>
<dbReference type="FunFam" id="1.10.287.1480:FF:000001">
    <property type="entry name" value="30S ribosomal protein S14"/>
    <property type="match status" value="1"/>
</dbReference>
<dbReference type="InterPro" id="IPR001209">
    <property type="entry name" value="Ribosomal_uS14"/>
</dbReference>
<sequence length="101" mass="11556">MAKVSAIEKNMKRERLVAKYAEKRAALKKAAVDPDLSPEEQFMARLNLAKLPRNSAPTRLRNRCQVTGRPRSYYRKFKMSRISLRDLASSGYLPGVVKSSW</sequence>
<evidence type="ECO:0000256" key="3">
    <source>
        <dbReference type="ARBA" id="ARBA00023274"/>
    </source>
</evidence>
<dbReference type="HAMAP" id="MF_00537">
    <property type="entry name" value="Ribosomal_uS14_1"/>
    <property type="match status" value="1"/>
</dbReference>
<accession>A0A3B0SA34</accession>
<dbReference type="InterPro" id="IPR018271">
    <property type="entry name" value="Ribosomal_uS14_CS"/>
</dbReference>
<keyword evidence="2 4" id="KW-0689">Ribosomal protein</keyword>
<dbReference type="PANTHER" id="PTHR19836">
    <property type="entry name" value="30S RIBOSOMAL PROTEIN S14"/>
    <property type="match status" value="1"/>
</dbReference>
<evidence type="ECO:0000313" key="4">
    <source>
        <dbReference type="EMBL" id="VAV97766.1"/>
    </source>
</evidence>
<dbReference type="PANTHER" id="PTHR19836:SF19">
    <property type="entry name" value="SMALL RIBOSOMAL SUBUNIT PROTEIN US14M"/>
    <property type="match status" value="1"/>
</dbReference>
<evidence type="ECO:0000256" key="1">
    <source>
        <dbReference type="ARBA" id="ARBA00009083"/>
    </source>
</evidence>